<proteinExistence type="predicted"/>
<dbReference type="Gene3D" id="1.10.506.10">
    <property type="entry name" value="GTPase Activation - p120gap, domain 1"/>
    <property type="match status" value="2"/>
</dbReference>
<accession>A0AA89C7I6</accession>
<dbReference type="InterPro" id="IPR013548">
    <property type="entry name" value="Plexin_cytoplasmic_RasGAP_dom"/>
</dbReference>
<keyword evidence="1" id="KW-0472">Membrane</keyword>
<dbReference type="Pfam" id="PF20170">
    <property type="entry name" value="Plexin_RBD"/>
    <property type="match status" value="1"/>
</dbReference>
<protein>
    <submittedName>
        <fullName evidence="4">Uncharacterized protein</fullName>
    </submittedName>
</protein>
<dbReference type="Pfam" id="PF08337">
    <property type="entry name" value="Plexin_cytopl"/>
    <property type="match status" value="1"/>
</dbReference>
<dbReference type="PANTHER" id="PTHR22625">
    <property type="entry name" value="PLEXIN"/>
    <property type="match status" value="1"/>
</dbReference>
<dbReference type="InterPro" id="IPR008936">
    <property type="entry name" value="Rho_GTPase_activation_prot"/>
</dbReference>
<dbReference type="PANTHER" id="PTHR22625:SF70">
    <property type="entry name" value="PLEXIN A, ISOFORM A"/>
    <property type="match status" value="1"/>
</dbReference>
<dbReference type="InterPro" id="IPR031148">
    <property type="entry name" value="Plexin"/>
</dbReference>
<sequence>MYFFFFKGKHLTLVVQKKESYKVEIGSGECLISELRNDTIVCRPPSKKPNPKSGDGEKLIIRVKVARLTIAVGEAEYIGDFNYTPVIIVVSLIVFIVLVVGGLLLNYYYRRKNRKEINKMVMEMKEMEEQTKEDGKEEFADMQLMFGHLKQYIGTSGVPYHEYQKYIIKVLFQGKETAVHALLTDGELNDNVRAALDSFEALLCNKFFMKSMIGTIEKQKKITMPDNVVEYLLSALVEKNKKQQKVLFNRFENITLRLLINWLSICVFPYYQSGGASSLFVLYRAIETVVEKRPADHITGDAKNTLSQDSFLTEKVEFKAIRLLVDFDKDGKEIPCDVLDCDTISQVKHKCLRQIFMHQNKPASQMPSIEDINLEWRMGDRGKHILNDIDLTSLQEGSYIKMNTLRHYNVKDNTKIILSYKFSPDQDDSHCGKTVMKETRNFRAEILYKPLFQVNIHLYFQVKEVDDEGNTLNRRNIAQVHLKMGKGLHITSLMHTKMNCHQFYGTVFSTLDGLGDKNNVDQETLQCWKSECYAIRIWSILTEHPDLLFDIDKPKHVDWCLQSIRQLLLDCFHSTKITKDSSLQKLLFAAEIPEYQRKVQEFFSAMSAADPLPTNQFIEEMTSISNVRGWIFCEFM</sequence>
<keyword evidence="1" id="KW-1133">Transmembrane helix</keyword>
<evidence type="ECO:0000259" key="3">
    <source>
        <dbReference type="Pfam" id="PF20170"/>
    </source>
</evidence>
<feature type="domain" description="Plexin cytoplasmic RhoGTPase-binding" evidence="3">
    <location>
        <begin position="306"/>
        <end position="416"/>
    </location>
</feature>
<organism evidence="4 5">
    <name type="scientific">Pinctada imbricata</name>
    <name type="common">Atlantic pearl-oyster</name>
    <name type="synonym">Pinctada martensii</name>
    <dbReference type="NCBI Taxonomy" id="66713"/>
    <lineage>
        <taxon>Eukaryota</taxon>
        <taxon>Metazoa</taxon>
        <taxon>Spiralia</taxon>
        <taxon>Lophotrochozoa</taxon>
        <taxon>Mollusca</taxon>
        <taxon>Bivalvia</taxon>
        <taxon>Autobranchia</taxon>
        <taxon>Pteriomorphia</taxon>
        <taxon>Pterioida</taxon>
        <taxon>Pterioidea</taxon>
        <taxon>Pteriidae</taxon>
        <taxon>Pinctada</taxon>
    </lineage>
</organism>
<reference evidence="4" key="1">
    <citation type="submission" date="2019-08" db="EMBL/GenBank/DDBJ databases">
        <title>The improved chromosome-level genome for the pearl oyster Pinctada fucata martensii using PacBio sequencing and Hi-C.</title>
        <authorList>
            <person name="Zheng Z."/>
        </authorList>
    </citation>
    <scope>NUCLEOTIDE SEQUENCE</scope>
    <source>
        <strain evidence="4">ZZ-2019</strain>
        <tissue evidence="4">Adductor muscle</tissue>
    </source>
</reference>
<dbReference type="Proteomes" id="UP001186944">
    <property type="component" value="Unassembled WGS sequence"/>
</dbReference>
<comment type="caution">
    <text evidence="4">The sequence shown here is derived from an EMBL/GenBank/DDBJ whole genome shotgun (WGS) entry which is preliminary data.</text>
</comment>
<dbReference type="GO" id="GO:0005886">
    <property type="term" value="C:plasma membrane"/>
    <property type="evidence" value="ECO:0007669"/>
    <property type="project" value="TreeGrafter"/>
</dbReference>
<evidence type="ECO:0000313" key="5">
    <source>
        <dbReference type="Proteomes" id="UP001186944"/>
    </source>
</evidence>
<feature type="domain" description="Plexin cytoplasmic RasGAP" evidence="2">
    <location>
        <begin position="226"/>
        <end position="625"/>
    </location>
</feature>
<dbReference type="EMBL" id="VSWD01000005">
    <property type="protein sequence ID" value="KAK3104069.1"/>
    <property type="molecule type" value="Genomic_DNA"/>
</dbReference>
<dbReference type="Gene3D" id="3.10.20.90">
    <property type="entry name" value="Phosphatidylinositol 3-kinase Catalytic Subunit, Chain A, domain 1"/>
    <property type="match status" value="1"/>
</dbReference>
<feature type="transmembrane region" description="Helical" evidence="1">
    <location>
        <begin position="254"/>
        <end position="271"/>
    </location>
</feature>
<dbReference type="AlphaFoldDB" id="A0AA89C7I6"/>
<evidence type="ECO:0000256" key="1">
    <source>
        <dbReference type="SAM" id="Phobius"/>
    </source>
</evidence>
<name>A0AA89C7I6_PINIB</name>
<gene>
    <name evidence="4" type="ORF">FSP39_024177</name>
</gene>
<keyword evidence="5" id="KW-1185">Reference proteome</keyword>
<evidence type="ECO:0000259" key="2">
    <source>
        <dbReference type="Pfam" id="PF08337"/>
    </source>
</evidence>
<feature type="transmembrane region" description="Helical" evidence="1">
    <location>
        <begin position="86"/>
        <end position="109"/>
    </location>
</feature>
<evidence type="ECO:0000313" key="4">
    <source>
        <dbReference type="EMBL" id="KAK3104069.1"/>
    </source>
</evidence>
<dbReference type="InterPro" id="IPR046800">
    <property type="entry name" value="Plexin_RBD"/>
</dbReference>
<dbReference type="GO" id="GO:0002116">
    <property type="term" value="C:semaphorin receptor complex"/>
    <property type="evidence" value="ECO:0007669"/>
    <property type="project" value="TreeGrafter"/>
</dbReference>
<dbReference type="GO" id="GO:0030334">
    <property type="term" value="P:regulation of cell migration"/>
    <property type="evidence" value="ECO:0007669"/>
    <property type="project" value="TreeGrafter"/>
</dbReference>
<keyword evidence="1" id="KW-0812">Transmembrane</keyword>
<dbReference type="GO" id="GO:0017154">
    <property type="term" value="F:semaphorin receptor activity"/>
    <property type="evidence" value="ECO:0007669"/>
    <property type="project" value="InterPro"/>
</dbReference>